<dbReference type="EMBL" id="JBHSEN010000001">
    <property type="protein sequence ID" value="MFC4428117.1"/>
    <property type="molecule type" value="Genomic_DNA"/>
</dbReference>
<keyword evidence="7" id="KW-1185">Reference proteome</keyword>
<dbReference type="RefSeq" id="WP_378108291.1">
    <property type="nucleotide sequence ID" value="NZ_JBHSEN010000001.1"/>
</dbReference>
<evidence type="ECO:0000256" key="1">
    <source>
        <dbReference type="ARBA" id="ARBA00001946"/>
    </source>
</evidence>
<dbReference type="Gene3D" id="2.60.200.40">
    <property type="match status" value="1"/>
</dbReference>
<protein>
    <recommendedName>
        <fullName evidence="5">YegS/DAGK C-terminal domain-containing protein</fullName>
    </recommendedName>
</protein>
<dbReference type="Proteomes" id="UP001595965">
    <property type="component" value="Unassembled WGS sequence"/>
</dbReference>
<feature type="region of interest" description="Disordered" evidence="4">
    <location>
        <begin position="80"/>
        <end position="102"/>
    </location>
</feature>
<keyword evidence="2" id="KW-0594">Phospholipid biosynthesis</keyword>
<reference evidence="7" key="1">
    <citation type="journal article" date="2019" name="Int. J. Syst. Evol. Microbiol.">
        <title>The Global Catalogue of Microorganisms (GCM) 10K type strain sequencing project: providing services to taxonomists for standard genome sequencing and annotation.</title>
        <authorList>
            <consortium name="The Broad Institute Genomics Platform"/>
            <consortium name="The Broad Institute Genome Sequencing Center for Infectious Disease"/>
            <person name="Wu L."/>
            <person name="Ma J."/>
        </authorList>
    </citation>
    <scope>NUCLEOTIDE SEQUENCE [LARGE SCALE GENOMIC DNA]</scope>
    <source>
        <strain evidence="7">CGMCC 1.12125</strain>
    </source>
</reference>
<dbReference type="PANTHER" id="PTHR12358">
    <property type="entry name" value="SPHINGOSINE KINASE"/>
    <property type="match status" value="1"/>
</dbReference>
<evidence type="ECO:0000313" key="6">
    <source>
        <dbReference type="EMBL" id="MFC4428117.1"/>
    </source>
</evidence>
<evidence type="ECO:0000256" key="4">
    <source>
        <dbReference type="SAM" id="MobiDB-lite"/>
    </source>
</evidence>
<evidence type="ECO:0000256" key="2">
    <source>
        <dbReference type="ARBA" id="ARBA00023209"/>
    </source>
</evidence>
<comment type="cofactor">
    <cofactor evidence="1">
        <name>Mg(2+)</name>
        <dbReference type="ChEBI" id="CHEBI:18420"/>
    </cofactor>
</comment>
<accession>A0ABV8XU54</accession>
<dbReference type="Pfam" id="PF19279">
    <property type="entry name" value="YegS_C"/>
    <property type="match status" value="1"/>
</dbReference>
<dbReference type="PANTHER" id="PTHR12358:SF54">
    <property type="entry name" value="SPHINGOSINE KINASE RELATED PROTEIN"/>
    <property type="match status" value="1"/>
</dbReference>
<proteinExistence type="predicted"/>
<dbReference type="InterPro" id="IPR050187">
    <property type="entry name" value="Lipid_Phosphate_FormReg"/>
</dbReference>
<feature type="domain" description="YegS/DAGK C-terminal" evidence="5">
    <location>
        <begin position="5"/>
        <end position="122"/>
    </location>
</feature>
<comment type="caution">
    <text evidence="6">The sequence shown here is derived from an EMBL/GenBank/DDBJ whole genome shotgun (WGS) entry which is preliminary data.</text>
</comment>
<keyword evidence="2" id="KW-0444">Lipid biosynthesis</keyword>
<dbReference type="InterPro" id="IPR016064">
    <property type="entry name" value="NAD/diacylglycerol_kinase_sf"/>
</dbReference>
<keyword evidence="3" id="KW-1208">Phospholipid metabolism</keyword>
<dbReference type="InterPro" id="IPR045540">
    <property type="entry name" value="YegS/DAGK_C"/>
</dbReference>
<evidence type="ECO:0000256" key="3">
    <source>
        <dbReference type="ARBA" id="ARBA00023264"/>
    </source>
</evidence>
<gene>
    <name evidence="6" type="ORF">ACFO0K_00300</name>
</gene>
<name>A0ABV8XU54_9MICC</name>
<evidence type="ECO:0000259" key="5">
    <source>
        <dbReference type="Pfam" id="PF19279"/>
    </source>
</evidence>
<sequence length="128" mass="13584">MTGPTFLLAVMNGRFIGGGMEVTPGARIDDGVLEVFHVAPLSAVRFLRIFSKVFAGRHTDLPEVDIRTVSSVRIESVTAVGHPVPPGPPSWRSTGPVLHGDGEPLGMLPATVTVEHGQLALLDDGRRP</sequence>
<keyword evidence="2" id="KW-0443">Lipid metabolism</keyword>
<evidence type="ECO:0000313" key="7">
    <source>
        <dbReference type="Proteomes" id="UP001595965"/>
    </source>
</evidence>
<dbReference type="SUPFAM" id="SSF111331">
    <property type="entry name" value="NAD kinase/diacylglycerol kinase-like"/>
    <property type="match status" value="1"/>
</dbReference>
<organism evidence="6 7">
    <name type="scientific">Citricoccus alkalitolerans</name>
    <dbReference type="NCBI Taxonomy" id="246603"/>
    <lineage>
        <taxon>Bacteria</taxon>
        <taxon>Bacillati</taxon>
        <taxon>Actinomycetota</taxon>
        <taxon>Actinomycetes</taxon>
        <taxon>Micrococcales</taxon>
        <taxon>Micrococcaceae</taxon>
        <taxon>Citricoccus</taxon>
    </lineage>
</organism>